<dbReference type="Proteomes" id="UP000204657">
    <property type="component" value="Segment"/>
</dbReference>
<proteinExistence type="inferred from homology"/>
<feature type="region of interest" description="Involved in transcriptional enhancement" evidence="1">
    <location>
        <begin position="95"/>
        <end position="101"/>
    </location>
</feature>
<gene>
    <name evidence="2" type="primary">33</name>
</gene>
<evidence type="ECO:0000313" key="3">
    <source>
        <dbReference type="Proteomes" id="UP000204657"/>
    </source>
</evidence>
<dbReference type="InterPro" id="IPR031836">
    <property type="entry name" value="Trans_coact"/>
</dbReference>
<accession>A0A0B6VLC7</accession>
<evidence type="ECO:0000313" key="2">
    <source>
        <dbReference type="EMBL" id="BAQ22917.1"/>
    </source>
</evidence>
<comment type="domain">
    <text evidence="1">The C-terminus is involved in transcriptional enhancement.</text>
</comment>
<sequence length="101" mass="11218">MTQSSIIDFDGAQVAPTEPLNILLDKQQNAFTIEAIVAQGEMGYLEATTSFLEENSIPEGQFARYIPAGIIDKIRNEAIDDKLLRPSMARTQKTNTLDFLL</sequence>
<organism evidence="2 3">
    <name type="scientific">Edwardsiella phage PEi20</name>
    <dbReference type="NCBI Taxonomy" id="1608310"/>
    <lineage>
        <taxon>Viruses</taxon>
        <taxon>Duplodnaviria</taxon>
        <taxon>Heunggongvirae</taxon>
        <taxon>Uroviricota</taxon>
        <taxon>Caudoviricetes</taxon>
        <taxon>Pantevenvirales</taxon>
        <taxon>Straboviridae</taxon>
        <taxon>Tevenvirinae</taxon>
        <taxon>Kanagawavirus</taxon>
        <taxon>Kanagawavirus pei20</taxon>
    </lineage>
</organism>
<dbReference type="InterPro" id="IPR042071">
    <property type="entry name" value="Trans_coact_sf"/>
</dbReference>
<keyword evidence="3" id="KW-1185">Reference proteome</keyword>
<name>A0A0B6VLC7_9CAUD</name>
<dbReference type="Pfam" id="PF16805">
    <property type="entry name" value="Trans_coact"/>
    <property type="match status" value="1"/>
</dbReference>
<feature type="region of interest" description="Interaction with host RNAP" evidence="1">
    <location>
        <begin position="51"/>
        <end position="81"/>
    </location>
</feature>
<dbReference type="KEGG" id="vg:26519059"/>
<dbReference type="HAMAP" id="MF_04165">
    <property type="entry name" value="T4_TRANSCR_COACT"/>
    <property type="match status" value="1"/>
</dbReference>
<protein>
    <recommendedName>
        <fullName evidence="1">Late transcription coactivator</fullName>
    </recommendedName>
    <alternativeName>
        <fullName evidence="1">RNA polymerase-associated protein Gp33</fullName>
    </alternativeName>
</protein>
<dbReference type="GO" id="GO:0140537">
    <property type="term" value="F:transcription regulator activator activity"/>
    <property type="evidence" value="ECO:0007669"/>
    <property type="project" value="UniProtKB-UniRule"/>
</dbReference>
<reference evidence="2 3" key="1">
    <citation type="submission" date="2015-02" db="EMBL/GenBank/DDBJ databases">
        <title>Complete genome sequences of Edwardsiella bacteriophages, PEi20 and PEi26.</title>
        <authorList>
            <person name="Yasuike M."/>
            <person name="Nishiki I."/>
            <person name="Iwasaki Y."/>
            <person name="Nakamura Y."/>
            <person name="Fujiwara A."/>
            <person name="Hassan E.S."/>
            <person name="Mahmoud M.M."/>
            <person name="Kawato Y."/>
            <person name="Nagai S."/>
            <person name="Kobayashi T."/>
            <person name="Ototake M."/>
            <person name="Nakai T."/>
        </authorList>
    </citation>
    <scope>NUCLEOTIDE SEQUENCE [LARGE SCALE GENOMIC DNA]</scope>
</reference>
<evidence type="ECO:0000256" key="1">
    <source>
        <dbReference type="HAMAP-Rule" id="MF_04165"/>
    </source>
</evidence>
<dbReference type="EMBL" id="AP014714">
    <property type="protein sequence ID" value="BAQ22917.1"/>
    <property type="molecule type" value="Genomic_DNA"/>
</dbReference>
<comment type="function">
    <text evidence="1">Activates transcription at late promoters when the sliding clamp is present. Binds to both the host RNA polymerase (RNAP) and the upstream dsDNA.</text>
</comment>
<dbReference type="Gene3D" id="1.10.10.2850">
    <property type="entry name" value="Phage late-transcription coactivator-like"/>
    <property type="match status" value="1"/>
</dbReference>
<comment type="subunit">
    <text evidence="1">Interacts with the beta subunit of host RNAP RpoB (via flap domain). Part of the transcription activation complex containing host RNAP, the viral RNA polymerase sigma-like factor, the coactivator gp33, and the sliding clamp.</text>
</comment>
<dbReference type="GeneID" id="26519059"/>
<comment type="similarity">
    <text evidence="1">Belongs to the Tevenvirinae late transcription coactivator family.</text>
</comment>
<dbReference type="GO" id="GO:0019086">
    <property type="term" value="P:late viral transcription"/>
    <property type="evidence" value="ECO:0007669"/>
    <property type="project" value="UniProtKB-UniRule"/>
</dbReference>
<dbReference type="InterPro" id="IPR046384">
    <property type="entry name" value="LTACT_myovirus"/>
</dbReference>
<dbReference type="RefSeq" id="YP_009190425.1">
    <property type="nucleotide sequence ID" value="NC_028683.1"/>
</dbReference>
<dbReference type="OrthoDB" id="20209at10239"/>